<reference evidence="2 3" key="1">
    <citation type="journal article" date="2011" name="J. Bacteriol.">
        <title>Complete Genome Sequence of Alicyclobacillus acidocaldarius Strain Tc-4-1.</title>
        <authorList>
            <person name="Chen Y."/>
            <person name="He Y."/>
            <person name="Zhang B."/>
            <person name="Yang J."/>
            <person name="Li W."/>
            <person name="Dong Z."/>
            <person name="Hu S."/>
        </authorList>
    </citation>
    <scope>NUCLEOTIDE SEQUENCE [LARGE SCALE GENOMIC DNA]</scope>
    <source>
        <strain evidence="2 3">Tc-4-1</strain>
    </source>
</reference>
<gene>
    <name evidence="2" type="ordered locus">TC41_0857</name>
</gene>
<keyword evidence="2" id="KW-0032">Aminotransferase</keyword>
<sequence>MAVNRANGQPEALRLPHDAASRRAMEKSYEDESPFELRNELLALARRHDEKRARAMLDAARGNPN</sequence>
<name>F8IF27_ALIAT</name>
<evidence type="ECO:0000256" key="1">
    <source>
        <dbReference type="SAM" id="MobiDB-lite"/>
    </source>
</evidence>
<dbReference type="Gene3D" id="3.90.1150.10">
    <property type="entry name" value="Aspartate Aminotransferase, domain 1"/>
    <property type="match status" value="1"/>
</dbReference>
<dbReference type="HOGENOM" id="CLU_2839968_0_0_9"/>
<dbReference type="InterPro" id="IPR015422">
    <property type="entry name" value="PyrdxlP-dep_Trfase_small"/>
</dbReference>
<feature type="compositionally biased region" description="Basic and acidic residues" evidence="1">
    <location>
        <begin position="14"/>
        <end position="33"/>
    </location>
</feature>
<dbReference type="STRING" id="1048834.TC41_0857"/>
<organism evidence="2 3">
    <name type="scientific">Alicyclobacillus acidocaldarius (strain Tc-4-1)</name>
    <name type="common">Bacillus acidocaldarius</name>
    <dbReference type="NCBI Taxonomy" id="1048834"/>
    <lineage>
        <taxon>Bacteria</taxon>
        <taxon>Bacillati</taxon>
        <taxon>Bacillota</taxon>
        <taxon>Bacilli</taxon>
        <taxon>Bacillales</taxon>
        <taxon>Alicyclobacillaceae</taxon>
        <taxon>Alicyclobacillus</taxon>
    </lineage>
</organism>
<evidence type="ECO:0000313" key="2">
    <source>
        <dbReference type="EMBL" id="AEJ42810.1"/>
    </source>
</evidence>
<keyword evidence="2" id="KW-0808">Transferase</keyword>
<dbReference type="GO" id="GO:0008483">
    <property type="term" value="F:transaminase activity"/>
    <property type="evidence" value="ECO:0007669"/>
    <property type="project" value="UniProtKB-KW"/>
</dbReference>
<protein>
    <submittedName>
        <fullName evidence="2">Aminotransferase class I and II</fullName>
    </submittedName>
</protein>
<evidence type="ECO:0000313" key="3">
    <source>
        <dbReference type="Proteomes" id="UP000000292"/>
    </source>
</evidence>
<dbReference type="AlphaFoldDB" id="F8IF27"/>
<dbReference type="KEGG" id="aad:TC41_0857"/>
<dbReference type="EMBL" id="CP002902">
    <property type="protein sequence ID" value="AEJ42810.1"/>
    <property type="molecule type" value="Genomic_DNA"/>
</dbReference>
<proteinExistence type="predicted"/>
<reference evidence="3" key="2">
    <citation type="submission" date="2011-06" db="EMBL/GenBank/DDBJ databases">
        <title>The complete genome sequence of Alicyclobacillus acidocaldarius sp. Tc-4-1.</title>
        <authorList>
            <person name="Chen Y."/>
            <person name="He Y."/>
            <person name="Dong Z."/>
            <person name="Hu S."/>
        </authorList>
    </citation>
    <scope>NUCLEOTIDE SEQUENCE [LARGE SCALE GENOMIC DNA]</scope>
    <source>
        <strain evidence="3">Tc-4-1</strain>
    </source>
</reference>
<dbReference type="PATRIC" id="fig|1048834.4.peg.811"/>
<feature type="region of interest" description="Disordered" evidence="1">
    <location>
        <begin position="1"/>
        <end position="33"/>
    </location>
</feature>
<accession>F8IF27</accession>
<dbReference type="Proteomes" id="UP000000292">
    <property type="component" value="Chromosome"/>
</dbReference>